<evidence type="ECO:0000313" key="2">
    <source>
        <dbReference type="EMBL" id="OMH81392.1"/>
    </source>
</evidence>
<accession>A0A1R1PKI4</accession>
<proteinExistence type="predicted"/>
<reference evidence="3" key="2">
    <citation type="submission" date="2017-01" db="EMBL/GenBank/DDBJ databases">
        <authorList>
            <person name="Wang Y."/>
            <person name="White M."/>
            <person name="Kvist S."/>
            <person name="Moncalvo J.-M."/>
        </authorList>
    </citation>
    <scope>NUCLEOTIDE SEQUENCE [LARGE SCALE GENOMIC DNA]</scope>
    <source>
        <strain evidence="3">COL-18-3</strain>
    </source>
</reference>
<organism evidence="2 3">
    <name type="scientific">Zancudomyces culisetae</name>
    <name type="common">Gut fungus</name>
    <name type="synonym">Smittium culisetae</name>
    <dbReference type="NCBI Taxonomy" id="1213189"/>
    <lineage>
        <taxon>Eukaryota</taxon>
        <taxon>Fungi</taxon>
        <taxon>Fungi incertae sedis</taxon>
        <taxon>Zoopagomycota</taxon>
        <taxon>Kickxellomycotina</taxon>
        <taxon>Harpellomycetes</taxon>
        <taxon>Harpellales</taxon>
        <taxon>Legeriomycetaceae</taxon>
        <taxon>Zancudomyces</taxon>
    </lineage>
</organism>
<sequence>MLQHPHPRLPSSIILYSMRNATDYCALSCCMVSYQTSIVRFISSTVIPFRLPSSNTPIWYRASPFPSESRH</sequence>
<name>A0A1R1PKI4_ZANCU</name>
<protein>
    <submittedName>
        <fullName evidence="2">Uncharacterized protein</fullName>
    </submittedName>
</protein>
<evidence type="ECO:0000313" key="1">
    <source>
        <dbReference type="EMBL" id="OMH78699.1"/>
    </source>
</evidence>
<evidence type="ECO:0000313" key="3">
    <source>
        <dbReference type="Proteomes" id="UP000188320"/>
    </source>
</evidence>
<dbReference type="AlphaFoldDB" id="A0A1R1PKI4"/>
<gene>
    <name evidence="2" type="ORF">AX774_g5148</name>
    <name evidence="1" type="ORF">AX774_g7900</name>
</gene>
<dbReference type="EMBL" id="LSSK01001846">
    <property type="protein sequence ID" value="OMH78699.1"/>
    <property type="molecule type" value="Genomic_DNA"/>
</dbReference>
<comment type="caution">
    <text evidence="2">The sequence shown here is derived from an EMBL/GenBank/DDBJ whole genome shotgun (WGS) entry which is preliminary data.</text>
</comment>
<keyword evidence="3" id="KW-1185">Reference proteome</keyword>
<dbReference type="Proteomes" id="UP000188320">
    <property type="component" value="Unassembled WGS sequence"/>
</dbReference>
<dbReference type="EMBL" id="LSSK01000907">
    <property type="protein sequence ID" value="OMH81392.1"/>
    <property type="molecule type" value="Genomic_DNA"/>
</dbReference>
<reference evidence="2" key="1">
    <citation type="submission" date="2017-01" db="EMBL/GenBank/DDBJ databases">
        <authorList>
            <person name="Mah S.A."/>
            <person name="Swanson W.J."/>
            <person name="Moy G.W."/>
            <person name="Vacquier V.D."/>
        </authorList>
    </citation>
    <scope>NUCLEOTIDE SEQUENCE [LARGE SCALE GENOMIC DNA]</scope>
    <source>
        <strain evidence="2">COL-18-3</strain>
    </source>
</reference>